<keyword evidence="7" id="KW-1185">Reference proteome</keyword>
<dbReference type="NCBIfam" id="TIGR00696">
    <property type="entry name" value="wecG_tagA_cpsF"/>
    <property type="match status" value="1"/>
</dbReference>
<dbReference type="Proteomes" id="UP001195422">
    <property type="component" value="Unassembled WGS sequence"/>
</dbReference>
<evidence type="ECO:0000256" key="3">
    <source>
        <dbReference type="ARBA" id="ARBA00022676"/>
    </source>
</evidence>
<evidence type="ECO:0000256" key="4">
    <source>
        <dbReference type="ARBA" id="ARBA00022679"/>
    </source>
</evidence>
<protein>
    <submittedName>
        <fullName evidence="6">Exopolysaccharide biosynthesis WecB/TagA/CpsF family protein</fullName>
    </submittedName>
</protein>
<evidence type="ECO:0000313" key="6">
    <source>
        <dbReference type="EMBL" id="MBP2399390.1"/>
    </source>
</evidence>
<dbReference type="SUPFAM" id="SSF53448">
    <property type="entry name" value="Nucleotide-diphospho-sugar transferases"/>
    <property type="match status" value="2"/>
</dbReference>
<evidence type="ECO:0000259" key="5">
    <source>
        <dbReference type="Pfam" id="PF00535"/>
    </source>
</evidence>
<evidence type="ECO:0000256" key="2">
    <source>
        <dbReference type="ARBA" id="ARBA00006739"/>
    </source>
</evidence>
<dbReference type="EMBL" id="JAGIOJ010000001">
    <property type="protein sequence ID" value="MBP2399390.1"/>
    <property type="molecule type" value="Genomic_DNA"/>
</dbReference>
<sequence>MYSTHQKISLGGIVVDLMDQPAAVKRIIDHALAPTDSVGPLSVVSANLDHIVQFGNESRWRGVLGDSTHNTRPLRPGNDPVHDAAERGMHWLTLLDGAPLVAQANQITKQTWPRLAGSDLIGPILDAAEQENLSVGFLGGQPRVQRQLAATLPVDRPQLKVSGFWAPSRDDVENPQASFELAEQIHDSQTDILVVGLGKPRQELWMASYGALTGAKVLLAFGAVVDFLAGAVKRSPAWVSDNGLEWAWRLSLEPRRLAQRYLVNDPPGLLRIRRERAHLTGRVEPRKVENLPKALERLQTSPGRFCSASEHADVSILAVTYNNEDSIQDLLDSLRNEAQNMHLRVVVSDNGSRDATLSILEEHEDVLVLENRANLGYAGGINMARTLIGDSDAVLVLNPDLTVSPGAISALTARMRRSGAGIVVPKLLESDGTTYVSLRREPTLMRALGDALFGAKLSSRPGWTTEIEFDSESYAYPHQIDWATGAALLIDAKLERQLGPWDEQFFLYSEETDYFQRARAAGAKIWYEPAAVMTHQMGGSGASLELNALMAVNRVRYARKHGTPRHASAFHALVALHQAARRNKPAHRGLFARVADEKSWQALPSGTQTVNGGAYFPHGAVIIPAHNEASVIARTLTPLAPLAAAGTIEVIVACNGCTDNTADIARSFAGVRVIESPVPSKVAALNMADESTDTFPRLYLDADITLTVSALRMTFERLNQPGALSARPAFEYDTTGASWAVRSFYRARRRLPSTNSALWGAGAYAMSASGRARFEQFPELTGDDLFVDLQFGAEEKQIVPSIPVKVATPRTVQALMGILKRNYRGQAEIASEAPTMATTSGTMQTARELARSVAGPRSALDATVYALMVAAARLKNRQDQTKVVTWERDLTSRS</sequence>
<proteinExistence type="inferred from homology"/>
<dbReference type="Pfam" id="PF00535">
    <property type="entry name" value="Glycos_transf_2"/>
    <property type="match status" value="2"/>
</dbReference>
<reference evidence="6 7" key="1">
    <citation type="submission" date="2021-03" db="EMBL/GenBank/DDBJ databases">
        <title>Sequencing the genomes of 1000 actinobacteria strains.</title>
        <authorList>
            <person name="Klenk H.-P."/>
        </authorList>
    </citation>
    <scope>NUCLEOTIDE SEQUENCE [LARGE SCALE GENOMIC DNA]</scope>
    <source>
        <strain evidence="6 7">DSM 20168</strain>
    </source>
</reference>
<keyword evidence="4" id="KW-0808">Transferase</keyword>
<organism evidence="6 7">
    <name type="scientific">Glutamicibacter protophormiae</name>
    <name type="common">Brevibacterium protophormiae</name>
    <dbReference type="NCBI Taxonomy" id="37930"/>
    <lineage>
        <taxon>Bacteria</taxon>
        <taxon>Bacillati</taxon>
        <taxon>Actinomycetota</taxon>
        <taxon>Actinomycetes</taxon>
        <taxon>Micrococcales</taxon>
        <taxon>Micrococcaceae</taxon>
        <taxon>Glutamicibacter</taxon>
    </lineage>
</organism>
<dbReference type="PANTHER" id="PTHR43179">
    <property type="entry name" value="RHAMNOSYLTRANSFERASE WBBL"/>
    <property type="match status" value="1"/>
</dbReference>
<dbReference type="Gene3D" id="3.90.550.10">
    <property type="entry name" value="Spore Coat Polysaccharide Biosynthesis Protein SpsA, Chain A"/>
    <property type="match status" value="2"/>
</dbReference>
<accession>A0ABS4XSN6</accession>
<evidence type="ECO:0000256" key="1">
    <source>
        <dbReference type="ARBA" id="ARBA00004776"/>
    </source>
</evidence>
<comment type="caution">
    <text evidence="6">The sequence shown here is derived from an EMBL/GenBank/DDBJ whole genome shotgun (WGS) entry which is preliminary data.</text>
</comment>
<dbReference type="Pfam" id="PF03808">
    <property type="entry name" value="Glyco_tran_WecG"/>
    <property type="match status" value="1"/>
</dbReference>
<name>A0ABS4XSN6_GLUPR</name>
<dbReference type="RefSeq" id="WP_188947896.1">
    <property type="nucleotide sequence ID" value="NZ_BMPH01000004.1"/>
</dbReference>
<feature type="domain" description="Glycosyltransferase 2-like" evidence="5">
    <location>
        <begin position="315"/>
        <end position="440"/>
    </location>
</feature>
<dbReference type="InterPro" id="IPR004629">
    <property type="entry name" value="WecG_TagA_CpsF"/>
</dbReference>
<feature type="domain" description="Glycosyltransferase 2-like" evidence="5">
    <location>
        <begin position="621"/>
        <end position="743"/>
    </location>
</feature>
<keyword evidence="3" id="KW-0328">Glycosyltransferase</keyword>
<comment type="similarity">
    <text evidence="2">Belongs to the glycosyltransferase 2 family.</text>
</comment>
<dbReference type="PANTHER" id="PTHR43179:SF12">
    <property type="entry name" value="GALACTOFURANOSYLTRANSFERASE GLFT2"/>
    <property type="match status" value="1"/>
</dbReference>
<dbReference type="InterPro" id="IPR001173">
    <property type="entry name" value="Glyco_trans_2-like"/>
</dbReference>
<dbReference type="InterPro" id="IPR029044">
    <property type="entry name" value="Nucleotide-diphossugar_trans"/>
</dbReference>
<gene>
    <name evidence="6" type="ORF">JOF39_002471</name>
</gene>
<comment type="pathway">
    <text evidence="1">Cell wall biogenesis; cell wall polysaccharide biosynthesis.</text>
</comment>
<dbReference type="CDD" id="cd06533">
    <property type="entry name" value="Glyco_transf_WecG_TagA"/>
    <property type="match status" value="1"/>
</dbReference>
<evidence type="ECO:0000313" key="7">
    <source>
        <dbReference type="Proteomes" id="UP001195422"/>
    </source>
</evidence>